<dbReference type="InterPro" id="IPR011250">
    <property type="entry name" value="OMP/PagP_B-barrel"/>
</dbReference>
<evidence type="ECO:0008006" key="4">
    <source>
        <dbReference type="Google" id="ProtNLM"/>
    </source>
</evidence>
<dbReference type="STRING" id="1189621.A3SI_07359"/>
<gene>
    <name evidence="2" type="ORF">A3SI_07359</name>
</gene>
<name>I5C5J9_9BACT</name>
<feature type="chain" id="PRO_5003701494" description="Outer membrane protein beta-barrel domain-containing protein" evidence="1">
    <location>
        <begin position="20"/>
        <end position="223"/>
    </location>
</feature>
<evidence type="ECO:0000313" key="2">
    <source>
        <dbReference type="EMBL" id="EIM77101.1"/>
    </source>
</evidence>
<evidence type="ECO:0000256" key="1">
    <source>
        <dbReference type="SAM" id="SignalP"/>
    </source>
</evidence>
<dbReference type="AlphaFoldDB" id="I5C5J9"/>
<dbReference type="OrthoDB" id="1492607at2"/>
<organism evidence="2 3">
    <name type="scientific">Nitritalea halalkaliphila LW7</name>
    <dbReference type="NCBI Taxonomy" id="1189621"/>
    <lineage>
        <taxon>Bacteria</taxon>
        <taxon>Pseudomonadati</taxon>
        <taxon>Bacteroidota</taxon>
        <taxon>Cytophagia</taxon>
        <taxon>Cytophagales</taxon>
        <taxon>Cyclobacteriaceae</taxon>
        <taxon>Nitritalea</taxon>
    </lineage>
</organism>
<dbReference type="EMBL" id="AJYA01000016">
    <property type="protein sequence ID" value="EIM77101.1"/>
    <property type="molecule type" value="Genomic_DNA"/>
</dbReference>
<reference evidence="2 3" key="1">
    <citation type="submission" date="2012-05" db="EMBL/GenBank/DDBJ databases">
        <title>Genome sequence of Nitritalea halalkaliphila LW7.</title>
        <authorList>
            <person name="Jangir P.K."/>
            <person name="Singh A."/>
            <person name="Shivaji S."/>
            <person name="Sharma R."/>
        </authorList>
    </citation>
    <scope>NUCLEOTIDE SEQUENCE [LARGE SCALE GENOMIC DNA]</scope>
    <source>
        <strain evidence="2 3">LW7</strain>
    </source>
</reference>
<dbReference type="RefSeq" id="WP_009054334.1">
    <property type="nucleotide sequence ID" value="NZ_AJYA01000016.1"/>
</dbReference>
<accession>I5C5J9</accession>
<keyword evidence="3" id="KW-1185">Reference proteome</keyword>
<keyword evidence="1" id="KW-0732">Signal</keyword>
<feature type="signal peptide" evidence="1">
    <location>
        <begin position="1"/>
        <end position="19"/>
    </location>
</feature>
<protein>
    <recommendedName>
        <fullName evidence="4">Outer membrane protein beta-barrel domain-containing protein</fullName>
    </recommendedName>
</protein>
<comment type="caution">
    <text evidence="2">The sequence shown here is derived from an EMBL/GenBank/DDBJ whole genome shotgun (WGS) entry which is preliminary data.</text>
</comment>
<dbReference type="SUPFAM" id="SSF56925">
    <property type="entry name" value="OMPA-like"/>
    <property type="match status" value="1"/>
</dbReference>
<evidence type="ECO:0000313" key="3">
    <source>
        <dbReference type="Proteomes" id="UP000005551"/>
    </source>
</evidence>
<sequence length="223" mass="25038">MKKFIFLGLFFMGILSLQAQTTQDEPHLAGIRLFTGFSSGGLFDEVGELVVPGIGLDYLYQVNKTPFYVGGGFTYARFGTEMTRRQDVLGGVAQSFRIRRNNNMITGAIIGRLMHDVGYGLSPFIEGRFGALHTYTRSRIRENRLAEPISSGTEQFDWAAFYEVGAGLNYAIPQSTVKVELSMTYFNTLGELDFLTRRDAIYSPEGDLALNVRRSVFLLWVPR</sequence>
<proteinExistence type="predicted"/>
<dbReference type="Proteomes" id="UP000005551">
    <property type="component" value="Unassembled WGS sequence"/>
</dbReference>